<reference evidence="3" key="1">
    <citation type="journal article" date="2015" name="Genome Announc.">
        <title>Draft whole-genome sequence of the biocontrol agent Trichoderma harzianum T6776.</title>
        <authorList>
            <person name="Baroncelli R."/>
            <person name="Piaggeschi G."/>
            <person name="Fiorini L."/>
            <person name="Bertolini E."/>
            <person name="Zapparata A."/>
            <person name="Pe M.E."/>
            <person name="Sarrocco S."/>
            <person name="Vannacci G."/>
        </authorList>
    </citation>
    <scope>NUCLEOTIDE SEQUENCE [LARGE SCALE GENOMIC DNA]</scope>
    <source>
        <strain evidence="3">T6776</strain>
    </source>
</reference>
<accession>A0A0G0AMI7</accession>
<protein>
    <recommendedName>
        <fullName evidence="1">Heterokaryon incompatibility domain-containing protein</fullName>
    </recommendedName>
</protein>
<name>A0A0G0AMI7_TRIHA</name>
<dbReference type="AlphaFoldDB" id="A0A0G0AMI7"/>
<proteinExistence type="predicted"/>
<gene>
    <name evidence="2" type="ORF">THAR02_02078</name>
</gene>
<feature type="domain" description="Heterokaryon incompatibility" evidence="1">
    <location>
        <begin position="48"/>
        <end position="210"/>
    </location>
</feature>
<organism evidence="2 3">
    <name type="scientific">Trichoderma harzianum</name>
    <name type="common">Hypocrea lixii</name>
    <dbReference type="NCBI Taxonomy" id="5544"/>
    <lineage>
        <taxon>Eukaryota</taxon>
        <taxon>Fungi</taxon>
        <taxon>Dikarya</taxon>
        <taxon>Ascomycota</taxon>
        <taxon>Pezizomycotina</taxon>
        <taxon>Sordariomycetes</taxon>
        <taxon>Hypocreomycetidae</taxon>
        <taxon>Hypocreales</taxon>
        <taxon>Hypocreaceae</taxon>
        <taxon>Trichoderma</taxon>
    </lineage>
</organism>
<comment type="caution">
    <text evidence="2">The sequence shown here is derived from an EMBL/GenBank/DDBJ whole genome shotgun (WGS) entry which is preliminary data.</text>
</comment>
<dbReference type="OrthoDB" id="194358at2759"/>
<dbReference type="PANTHER" id="PTHR24148:SF78">
    <property type="entry name" value="HETEROKARYON INCOMPATIBILITY DOMAIN-CONTAINING PROTEIN"/>
    <property type="match status" value="1"/>
</dbReference>
<dbReference type="Pfam" id="PF06985">
    <property type="entry name" value="HET"/>
    <property type="match status" value="1"/>
</dbReference>
<sequence>MSRYNYDQIDLKGHAIRLLRLLPGSASEQISCEIIQAWLCPQKEFLPYEALSYTWGSAKAPENITVNGKLLAVTENLYKALQQLRYPNQERILWVDAICINQDDNKERGHQVQQMGDIFKKAARVIFWLGESTPFTSFIDHFMTVFGRLQQISLSYPYSSWSQNDENWRRIWTHSIGPALANPESFYRLKRGLWHVLNQPWFTRIWILQEVTNAREALLCCGSNTIAPWILSIATHILDVQPDYHEEAVIEIMPGPWRASSWWSESQDLYTLLTKFGDSQATEPRDMIYALKGMSSDARNEPSLYADYNKPEQQLVQDAILLMYPLKVEHLASIKPPATVRDLIHDLKGICRRIASNCHEIYCHDDMKALIQLKSPQIQSQIFVELLSSDGNEDFAKHLLQDWGMQVKIIRKHLHTIAWSRLSADMAEIVFRLMDEDAIATVQTIIMAASNEACGDRIMEFFSQHGTGYLPVSDELMRRAALNKGCGCKIMERILRDKRNHIYLPGDIFDNVANWGDSRVKKLEIIGRLVDHDDNYDKLTEKLLLHAVRIPPSSTHDTRHGYNNASVWLTERLLVHRRKPSDTTEILQRAVANSTNAGKLTSLLFLYWGKRSFTITDDILWAAVTNNEGGHDALGVLFREMRHEMVIPQAIIDFALSSKNDQIRQLFTQYCTKQSKDLSVSSRGLSDPDGL</sequence>
<evidence type="ECO:0000259" key="1">
    <source>
        <dbReference type="Pfam" id="PF06985"/>
    </source>
</evidence>
<evidence type="ECO:0000313" key="3">
    <source>
        <dbReference type="Proteomes" id="UP000034112"/>
    </source>
</evidence>
<dbReference type="OMA" id="NQERILW"/>
<dbReference type="InterPro" id="IPR010730">
    <property type="entry name" value="HET"/>
</dbReference>
<dbReference type="PANTHER" id="PTHR24148">
    <property type="entry name" value="ANKYRIN REPEAT DOMAIN-CONTAINING PROTEIN 39 HOMOLOG-RELATED"/>
    <property type="match status" value="1"/>
</dbReference>
<dbReference type="InterPro" id="IPR052895">
    <property type="entry name" value="HetReg/Transcr_Mod"/>
</dbReference>
<dbReference type="EMBL" id="JOKZ01000040">
    <property type="protein sequence ID" value="KKP05794.1"/>
    <property type="molecule type" value="Genomic_DNA"/>
</dbReference>
<evidence type="ECO:0000313" key="2">
    <source>
        <dbReference type="EMBL" id="KKP05794.1"/>
    </source>
</evidence>
<dbReference type="Proteomes" id="UP000034112">
    <property type="component" value="Unassembled WGS sequence"/>
</dbReference>